<dbReference type="InterPro" id="IPR011008">
    <property type="entry name" value="Dimeric_a/b-barrel"/>
</dbReference>
<dbReference type="InterPro" id="IPR013097">
    <property type="entry name" value="Dabb"/>
</dbReference>
<name>A0A3T0N9U3_9RHOB</name>
<evidence type="ECO:0000256" key="1">
    <source>
        <dbReference type="ARBA" id="ARBA00011738"/>
    </source>
</evidence>
<organism evidence="3 4">
    <name type="scientific">Parasedimentitalea marina</name>
    <dbReference type="NCBI Taxonomy" id="2483033"/>
    <lineage>
        <taxon>Bacteria</taxon>
        <taxon>Pseudomonadati</taxon>
        <taxon>Pseudomonadota</taxon>
        <taxon>Alphaproteobacteria</taxon>
        <taxon>Rhodobacterales</taxon>
        <taxon>Paracoccaceae</taxon>
        <taxon>Parasedimentitalea</taxon>
    </lineage>
</organism>
<dbReference type="PANTHER" id="PTHR33178:SF4">
    <property type="entry name" value="EXPRESSED PROTEIN"/>
    <property type="match status" value="1"/>
</dbReference>
<dbReference type="AlphaFoldDB" id="A0A3T0N9U3"/>
<dbReference type="Gene3D" id="3.30.70.100">
    <property type="match status" value="1"/>
</dbReference>
<evidence type="ECO:0000259" key="2">
    <source>
        <dbReference type="PROSITE" id="PS51502"/>
    </source>
</evidence>
<dbReference type="SUPFAM" id="SSF54909">
    <property type="entry name" value="Dimeric alpha+beta barrel"/>
    <property type="match status" value="1"/>
</dbReference>
<geneLocation type="plasmid" evidence="3 4">
    <name>pW43B</name>
</geneLocation>
<dbReference type="SMART" id="SM00886">
    <property type="entry name" value="Dabb"/>
    <property type="match status" value="1"/>
</dbReference>
<evidence type="ECO:0000313" key="4">
    <source>
        <dbReference type="Proteomes" id="UP000283063"/>
    </source>
</evidence>
<dbReference type="Proteomes" id="UP000283063">
    <property type="component" value="Plasmid pW43B"/>
</dbReference>
<dbReference type="PANTHER" id="PTHR33178">
    <property type="match status" value="1"/>
</dbReference>
<gene>
    <name evidence="3" type="ORF">EBB79_22810</name>
</gene>
<dbReference type="Pfam" id="PF07876">
    <property type="entry name" value="Dabb"/>
    <property type="match status" value="1"/>
</dbReference>
<keyword evidence="3" id="KW-0614">Plasmid</keyword>
<dbReference type="InterPro" id="IPR044662">
    <property type="entry name" value="HS1/DABB1-like"/>
</dbReference>
<dbReference type="KEGG" id="sedi:EBB79_22810"/>
<dbReference type="OrthoDB" id="9816070at2"/>
<dbReference type="RefSeq" id="WP_127751286.1">
    <property type="nucleotide sequence ID" value="NZ_CP033221.1"/>
</dbReference>
<feature type="domain" description="Stress-response A/B barrel" evidence="2">
    <location>
        <begin position="2"/>
        <end position="100"/>
    </location>
</feature>
<comment type="subunit">
    <text evidence="1">Homodimer.</text>
</comment>
<protein>
    <submittedName>
        <fullName evidence="3">Dabb family protein</fullName>
    </submittedName>
</protein>
<reference evidence="3 4" key="1">
    <citation type="submission" date="2018-10" db="EMBL/GenBank/DDBJ databases">
        <title>Parasedimentitalea marina sp. nov., a psychrophilic bacterium isolated from deep seawater of the New Britain Trench.</title>
        <authorList>
            <person name="Cao J."/>
        </authorList>
    </citation>
    <scope>NUCLEOTIDE SEQUENCE [LARGE SCALE GENOMIC DNA]</scope>
    <source>
        <strain evidence="3 4">W43</strain>
        <plasmid evidence="3 4">pW43B</plasmid>
    </source>
</reference>
<sequence length="103" mass="11343">MLKHCVFINFKSDVLIGEKEAIMEGLASLVGVVDGVIDMSFGPNLDFEKKSLDFDYGFIMTFRDRKAHLAYETHEIHVEMGARLVAASCGGVDGIVVFDVEAD</sequence>
<dbReference type="PROSITE" id="PS51502">
    <property type="entry name" value="S_R_A_B_BARREL"/>
    <property type="match status" value="1"/>
</dbReference>
<keyword evidence="4" id="KW-1185">Reference proteome</keyword>
<dbReference type="EMBL" id="CP033221">
    <property type="protein sequence ID" value="AZV80787.1"/>
    <property type="molecule type" value="Genomic_DNA"/>
</dbReference>
<proteinExistence type="predicted"/>
<evidence type="ECO:0000313" key="3">
    <source>
        <dbReference type="EMBL" id="AZV80787.1"/>
    </source>
</evidence>
<accession>A0A3T0N9U3</accession>